<protein>
    <submittedName>
        <fullName evidence="1">3320_t:CDS:1</fullName>
    </submittedName>
</protein>
<sequence length="71" mass="8191">MAVVEFPNINTRALKVGVKIFINIIKKLKKLYPAYSTYNIALGFGWDGDELRPCDLFNDRKYLQANLKNLL</sequence>
<reference evidence="1" key="1">
    <citation type="submission" date="2022-08" db="EMBL/GenBank/DDBJ databases">
        <authorList>
            <person name="Kallberg Y."/>
            <person name="Tangrot J."/>
            <person name="Rosling A."/>
        </authorList>
    </citation>
    <scope>NUCLEOTIDE SEQUENCE</scope>
    <source>
        <strain evidence="1">Wild A</strain>
    </source>
</reference>
<accession>A0A9W4SJ66</accession>
<keyword evidence="2" id="KW-1185">Reference proteome</keyword>
<organism evidence="1 2">
    <name type="scientific">Funneliformis geosporum</name>
    <dbReference type="NCBI Taxonomy" id="1117311"/>
    <lineage>
        <taxon>Eukaryota</taxon>
        <taxon>Fungi</taxon>
        <taxon>Fungi incertae sedis</taxon>
        <taxon>Mucoromycota</taxon>
        <taxon>Glomeromycotina</taxon>
        <taxon>Glomeromycetes</taxon>
        <taxon>Glomerales</taxon>
        <taxon>Glomeraceae</taxon>
        <taxon>Funneliformis</taxon>
    </lineage>
</organism>
<dbReference type="AlphaFoldDB" id="A0A9W4SJ66"/>
<evidence type="ECO:0000313" key="1">
    <source>
        <dbReference type="EMBL" id="CAI2170387.1"/>
    </source>
</evidence>
<evidence type="ECO:0000313" key="2">
    <source>
        <dbReference type="Proteomes" id="UP001153678"/>
    </source>
</evidence>
<name>A0A9W4SJ66_9GLOM</name>
<proteinExistence type="predicted"/>
<comment type="caution">
    <text evidence="1">The sequence shown here is derived from an EMBL/GenBank/DDBJ whole genome shotgun (WGS) entry which is preliminary data.</text>
</comment>
<dbReference type="Proteomes" id="UP001153678">
    <property type="component" value="Unassembled WGS sequence"/>
</dbReference>
<gene>
    <name evidence="1" type="ORF">FWILDA_LOCUS4556</name>
</gene>
<dbReference type="EMBL" id="CAMKVN010000694">
    <property type="protein sequence ID" value="CAI2170387.1"/>
    <property type="molecule type" value="Genomic_DNA"/>
</dbReference>